<dbReference type="SMART" id="SM01052">
    <property type="entry name" value="CAP_GLY"/>
    <property type="match status" value="1"/>
</dbReference>
<evidence type="ECO:0000256" key="3">
    <source>
        <dbReference type="ARBA" id="ARBA00023186"/>
    </source>
</evidence>
<dbReference type="PANTHER" id="PTHR18916:SF85">
    <property type="entry name" value="TUBULIN-FOLDING COFACTOR B"/>
    <property type="match status" value="1"/>
</dbReference>
<dbReference type="InterPro" id="IPR000938">
    <property type="entry name" value="CAP-Gly_domain"/>
</dbReference>
<comment type="caution">
    <text evidence="6">The sequence shown here is derived from an EMBL/GenBank/DDBJ whole genome shotgun (WGS) entry which is preliminary data.</text>
</comment>
<accession>A0A9P0QR53</accession>
<dbReference type="InterPro" id="IPR036859">
    <property type="entry name" value="CAP-Gly_dom_sf"/>
</dbReference>
<reference evidence="6" key="1">
    <citation type="submission" date="2022-03" db="EMBL/GenBank/DDBJ databases">
        <authorList>
            <person name="Legras J.-L."/>
            <person name="Devillers H."/>
            <person name="Grondin C."/>
        </authorList>
    </citation>
    <scope>NUCLEOTIDE SEQUENCE</scope>
    <source>
        <strain evidence="6">CLIB 1423</strain>
    </source>
</reference>
<keyword evidence="7" id="KW-1185">Reference proteome</keyword>
<name>A0A9P0QR53_9ASCO</name>
<dbReference type="Gene3D" id="3.10.20.90">
    <property type="entry name" value="Phosphatidylinositol 3-kinase Catalytic Subunit, Chain A, domain 1"/>
    <property type="match status" value="1"/>
</dbReference>
<protein>
    <submittedName>
        <fullName evidence="6">Tubulin-specific chaperone B</fullName>
    </submittedName>
</protein>
<dbReference type="Proteomes" id="UP000837801">
    <property type="component" value="Unassembled WGS sequence"/>
</dbReference>
<keyword evidence="2" id="KW-0963">Cytoplasm</keyword>
<evidence type="ECO:0000256" key="1">
    <source>
        <dbReference type="ARBA" id="ARBA00004496"/>
    </source>
</evidence>
<comment type="subcellular location">
    <subcellularLocation>
        <location evidence="1">Cytoplasm</location>
    </subcellularLocation>
</comment>
<evidence type="ECO:0000313" key="6">
    <source>
        <dbReference type="EMBL" id="CAH2353431.1"/>
    </source>
</evidence>
<dbReference type="PANTHER" id="PTHR18916">
    <property type="entry name" value="DYNACTIN 1-RELATED MICROTUBULE-BINDING"/>
    <property type="match status" value="1"/>
</dbReference>
<keyword evidence="3" id="KW-0143">Chaperone</keyword>
<dbReference type="Pfam" id="PF01302">
    <property type="entry name" value="CAP_GLY"/>
    <property type="match status" value="1"/>
</dbReference>
<dbReference type="OrthoDB" id="5295208at2759"/>
<evidence type="ECO:0000313" key="7">
    <source>
        <dbReference type="Proteomes" id="UP000837801"/>
    </source>
</evidence>
<dbReference type="Pfam" id="PF14560">
    <property type="entry name" value="Ubiquitin_2"/>
    <property type="match status" value="1"/>
</dbReference>
<dbReference type="AlphaFoldDB" id="A0A9P0QR53"/>
<dbReference type="InterPro" id="IPR000626">
    <property type="entry name" value="Ubiquitin-like_dom"/>
</dbReference>
<dbReference type="GO" id="GO:0005737">
    <property type="term" value="C:cytoplasm"/>
    <property type="evidence" value="ECO:0007669"/>
    <property type="project" value="UniProtKB-SubCell"/>
</dbReference>
<sequence>MSDISIFVTSELTSSERRISPQWDLSYFKIKLEQITGVEPKYQTILLYPNSTSNEYVVISDSNEYSEEKDRSVHISSIKGVVPYCRFHVKDGNPDSVLAQLEQEEQAQDGQNEAAYEFKLSEDEYAKKNNTVLNWKKSNQLGRFDPQFNEIKQRNIEENLEISSSMKTGDMCRVINIQGERRGVVKFVGKIPELSKGEEDEIWVGVEFHEPVGKNDGTIDGRRIFECRQNHGSILKPKQVEVGDFPELDPFADSDDEL</sequence>
<evidence type="ECO:0000256" key="4">
    <source>
        <dbReference type="ARBA" id="ARBA00025779"/>
    </source>
</evidence>
<evidence type="ECO:0000259" key="5">
    <source>
        <dbReference type="PROSITE" id="PS50245"/>
    </source>
</evidence>
<evidence type="ECO:0000256" key="2">
    <source>
        <dbReference type="ARBA" id="ARBA00022490"/>
    </source>
</evidence>
<gene>
    <name evidence="6" type="ORF">CLIB1423_10S04852</name>
</gene>
<dbReference type="SUPFAM" id="SSF74924">
    <property type="entry name" value="Cap-Gly domain"/>
    <property type="match status" value="1"/>
</dbReference>
<comment type="similarity">
    <text evidence="4">Belongs to the TBCB family.</text>
</comment>
<dbReference type="SUPFAM" id="SSF54236">
    <property type="entry name" value="Ubiquitin-like"/>
    <property type="match status" value="1"/>
</dbReference>
<dbReference type="InterPro" id="IPR029071">
    <property type="entry name" value="Ubiquitin-like_domsf"/>
</dbReference>
<dbReference type="GO" id="GO:0005634">
    <property type="term" value="C:nucleus"/>
    <property type="evidence" value="ECO:0007669"/>
    <property type="project" value="TreeGrafter"/>
</dbReference>
<dbReference type="GO" id="GO:0051010">
    <property type="term" value="F:microtubule plus-end binding"/>
    <property type="evidence" value="ECO:0007669"/>
    <property type="project" value="TreeGrafter"/>
</dbReference>
<dbReference type="Gene3D" id="2.30.30.190">
    <property type="entry name" value="CAP Gly-rich-like domain"/>
    <property type="match status" value="1"/>
</dbReference>
<feature type="domain" description="CAP-Gly" evidence="5">
    <location>
        <begin position="202"/>
        <end position="236"/>
    </location>
</feature>
<organism evidence="6 7">
    <name type="scientific">[Candida] railenensis</name>
    <dbReference type="NCBI Taxonomy" id="45579"/>
    <lineage>
        <taxon>Eukaryota</taxon>
        <taxon>Fungi</taxon>
        <taxon>Dikarya</taxon>
        <taxon>Ascomycota</taxon>
        <taxon>Saccharomycotina</taxon>
        <taxon>Pichiomycetes</taxon>
        <taxon>Debaryomycetaceae</taxon>
        <taxon>Kurtzmaniella</taxon>
    </lineage>
</organism>
<dbReference type="PROSITE" id="PS50245">
    <property type="entry name" value="CAP_GLY_2"/>
    <property type="match status" value="1"/>
</dbReference>
<dbReference type="GO" id="GO:0035371">
    <property type="term" value="C:microtubule plus-end"/>
    <property type="evidence" value="ECO:0007669"/>
    <property type="project" value="TreeGrafter"/>
</dbReference>
<proteinExistence type="inferred from homology"/>
<dbReference type="EMBL" id="CAKXYY010000010">
    <property type="protein sequence ID" value="CAH2353431.1"/>
    <property type="molecule type" value="Genomic_DNA"/>
</dbReference>
<dbReference type="GO" id="GO:0031122">
    <property type="term" value="P:cytoplasmic microtubule organization"/>
    <property type="evidence" value="ECO:0007669"/>
    <property type="project" value="TreeGrafter"/>
</dbReference>